<dbReference type="RefSeq" id="WP_013293060.1">
    <property type="nucleotide sequence ID" value="NC_014394.1"/>
</dbReference>
<sequence>MIKVRKENDEVLYPEDDLVLVSAQDLDELKRRASLNPRRRIRLCAHRSPDDRLHEMVIVHMRECYVRPHKHLDKAESMLILEGEVDVVLFHEDGSLRQIIQMGAPGTGKIFYQRLSSSVYHCLLIRTEFLVFNEVIEGPFIRDNTVFPAWAPVEDAPAEFRARIDALIQSKEQ</sequence>
<reference evidence="2 3" key="1">
    <citation type="submission" date="2010-08" db="EMBL/GenBank/DDBJ databases">
        <title>Complete sequence of Gallionella capsiferriformans ES-2.</title>
        <authorList>
            <consortium name="US DOE Joint Genome Institute"/>
            <person name="Lucas S."/>
            <person name="Copeland A."/>
            <person name="Lapidus A."/>
            <person name="Cheng J.-F."/>
            <person name="Bruce D."/>
            <person name="Goodwin L."/>
            <person name="Pitluck S."/>
            <person name="Chertkov O."/>
            <person name="Davenport K.W."/>
            <person name="Detter J.C."/>
            <person name="Han C."/>
            <person name="Tapia R."/>
            <person name="Land M."/>
            <person name="Hauser L."/>
            <person name="Chang Y.-J."/>
            <person name="Jeffries C."/>
            <person name="Kyrpides N."/>
            <person name="Ivanova N."/>
            <person name="Mikhailova N."/>
            <person name="Shelobolina E.S."/>
            <person name="Picardal F."/>
            <person name="Roden E."/>
            <person name="Emerson D."/>
            <person name="Woyke T."/>
        </authorList>
    </citation>
    <scope>NUCLEOTIDE SEQUENCE [LARGE SCALE GENOMIC DNA]</scope>
    <source>
        <strain evidence="2 3">ES-2</strain>
    </source>
</reference>
<dbReference type="STRING" id="395494.Galf_1092"/>
<dbReference type="EMBL" id="CP002159">
    <property type="protein sequence ID" value="ADL55120.1"/>
    <property type="molecule type" value="Genomic_DNA"/>
</dbReference>
<dbReference type="InterPro" id="IPR046058">
    <property type="entry name" value="WbuC_cupin"/>
</dbReference>
<proteinExistence type="predicted"/>
<dbReference type="InterPro" id="IPR011051">
    <property type="entry name" value="RmlC_Cupin_sf"/>
</dbReference>
<evidence type="ECO:0000259" key="1">
    <source>
        <dbReference type="Pfam" id="PF19480"/>
    </source>
</evidence>
<dbReference type="AlphaFoldDB" id="D9SF23"/>
<organism evidence="2 3">
    <name type="scientific">Gallionella capsiferriformans (strain ES-2)</name>
    <name type="common">Gallionella ferruginea capsiferriformans (strain ES-2)</name>
    <dbReference type="NCBI Taxonomy" id="395494"/>
    <lineage>
        <taxon>Bacteria</taxon>
        <taxon>Pseudomonadati</taxon>
        <taxon>Pseudomonadota</taxon>
        <taxon>Betaproteobacteria</taxon>
        <taxon>Nitrosomonadales</taxon>
        <taxon>Gallionellaceae</taxon>
        <taxon>Gallionella</taxon>
    </lineage>
</organism>
<dbReference type="SUPFAM" id="SSF51182">
    <property type="entry name" value="RmlC-like cupins"/>
    <property type="match status" value="1"/>
</dbReference>
<dbReference type="Proteomes" id="UP000001235">
    <property type="component" value="Chromosome"/>
</dbReference>
<keyword evidence="3" id="KW-1185">Reference proteome</keyword>
<dbReference type="KEGG" id="gca:Galf_1092"/>
<dbReference type="InterPro" id="IPR027565">
    <property type="entry name" value="Cupin_WbuC"/>
</dbReference>
<protein>
    <recommendedName>
        <fullName evidence="1">Cupin fold metalloprotein WbuC cupin domain-containing protein</fullName>
    </recommendedName>
</protein>
<evidence type="ECO:0000313" key="3">
    <source>
        <dbReference type="Proteomes" id="UP000001235"/>
    </source>
</evidence>
<feature type="domain" description="Cupin fold metalloprotein WbuC cupin" evidence="1">
    <location>
        <begin position="22"/>
        <end position="101"/>
    </location>
</feature>
<dbReference type="NCBIfam" id="TIGR04366">
    <property type="entry name" value="cupin_WbuC"/>
    <property type="match status" value="1"/>
</dbReference>
<name>D9SF23_GALCS</name>
<gene>
    <name evidence="2" type="ordered locus">Galf_1092</name>
</gene>
<accession>D9SF23</accession>
<dbReference type="Pfam" id="PF19480">
    <property type="entry name" value="DUF6016"/>
    <property type="match status" value="1"/>
</dbReference>
<dbReference type="eggNOG" id="COG0662">
    <property type="taxonomic scope" value="Bacteria"/>
</dbReference>
<evidence type="ECO:0000313" key="2">
    <source>
        <dbReference type="EMBL" id="ADL55120.1"/>
    </source>
</evidence>
<dbReference type="HOGENOM" id="CLU_121835_1_0_4"/>